<dbReference type="EMBL" id="CAKKNE010000003">
    <property type="protein sequence ID" value="CAH0370516.1"/>
    <property type="molecule type" value="Genomic_DNA"/>
</dbReference>
<evidence type="ECO:0000313" key="4">
    <source>
        <dbReference type="Proteomes" id="UP000789595"/>
    </source>
</evidence>
<keyword evidence="2" id="KW-0812">Transmembrane</keyword>
<dbReference type="Proteomes" id="UP000789595">
    <property type="component" value="Unassembled WGS sequence"/>
</dbReference>
<sequence>MDRRKSRPGRPGRRGRRGPRPAAGPELADRARAADRRFCGRRRPPEADPPGLLAGVRSEGPRRVERLIMRRLVALRPRPRPRPPPRRALSARGNKGPPRPRPRRSPLHDAVRWTERQQGFRWSRLNAGQGVHVAGTWVLLGVFGAVCVYSVFVVVTGVPRRVYEIVDHTLREPDWMEVADILIRAEGEDLAELVRNPLYRDVGFGDDQLYRRRRPGGDWRYRFMDDELEELGRMGVDVDSRYNGPTKDQRHAILTARRFRGLRKLVDSGRLSDDDKRELRKQFARSRSDDDVEKIRELSKNRDQLDAPTRELVDLWNSLSRVADGGSGGKSEE</sequence>
<protein>
    <submittedName>
        <fullName evidence="3">Uncharacterized protein</fullName>
    </submittedName>
</protein>
<keyword evidence="2" id="KW-1133">Transmembrane helix</keyword>
<name>A0A8J2SMF1_9STRA</name>
<feature type="region of interest" description="Disordered" evidence="1">
    <location>
        <begin position="75"/>
        <end position="108"/>
    </location>
</feature>
<gene>
    <name evidence="3" type="ORF">PECAL_3P04120</name>
</gene>
<keyword evidence="4" id="KW-1185">Reference proteome</keyword>
<evidence type="ECO:0000256" key="2">
    <source>
        <dbReference type="SAM" id="Phobius"/>
    </source>
</evidence>
<evidence type="ECO:0000313" key="3">
    <source>
        <dbReference type="EMBL" id="CAH0370516.1"/>
    </source>
</evidence>
<organism evidence="3 4">
    <name type="scientific">Pelagomonas calceolata</name>
    <dbReference type="NCBI Taxonomy" id="35677"/>
    <lineage>
        <taxon>Eukaryota</taxon>
        <taxon>Sar</taxon>
        <taxon>Stramenopiles</taxon>
        <taxon>Ochrophyta</taxon>
        <taxon>Pelagophyceae</taxon>
        <taxon>Pelagomonadales</taxon>
        <taxon>Pelagomonadaceae</taxon>
        <taxon>Pelagomonas</taxon>
    </lineage>
</organism>
<feature type="compositionally biased region" description="Basic residues" evidence="1">
    <location>
        <begin position="1"/>
        <end position="19"/>
    </location>
</feature>
<reference evidence="3" key="1">
    <citation type="submission" date="2021-11" db="EMBL/GenBank/DDBJ databases">
        <authorList>
            <consortium name="Genoscope - CEA"/>
            <person name="William W."/>
        </authorList>
    </citation>
    <scope>NUCLEOTIDE SEQUENCE</scope>
</reference>
<evidence type="ECO:0000256" key="1">
    <source>
        <dbReference type="SAM" id="MobiDB-lite"/>
    </source>
</evidence>
<comment type="caution">
    <text evidence="3">The sequence shown here is derived from an EMBL/GenBank/DDBJ whole genome shotgun (WGS) entry which is preliminary data.</text>
</comment>
<keyword evidence="2" id="KW-0472">Membrane</keyword>
<proteinExistence type="predicted"/>
<feature type="region of interest" description="Disordered" evidence="1">
    <location>
        <begin position="1"/>
        <end position="58"/>
    </location>
</feature>
<accession>A0A8J2SMF1</accession>
<feature type="compositionally biased region" description="Basic and acidic residues" evidence="1">
    <location>
        <begin position="27"/>
        <end position="46"/>
    </location>
</feature>
<dbReference type="AlphaFoldDB" id="A0A8J2SMF1"/>
<feature type="transmembrane region" description="Helical" evidence="2">
    <location>
        <begin position="131"/>
        <end position="155"/>
    </location>
</feature>